<feature type="region of interest" description="Disordered" evidence="1">
    <location>
        <begin position="60"/>
        <end position="82"/>
    </location>
</feature>
<protein>
    <submittedName>
        <fullName evidence="2">Uncharacterized protein</fullName>
    </submittedName>
</protein>
<proteinExistence type="predicted"/>
<evidence type="ECO:0000313" key="2">
    <source>
        <dbReference type="EMBL" id="KAL0105081.1"/>
    </source>
</evidence>
<evidence type="ECO:0000313" key="3">
    <source>
        <dbReference type="Proteomes" id="UP001430953"/>
    </source>
</evidence>
<evidence type="ECO:0000256" key="1">
    <source>
        <dbReference type="SAM" id="MobiDB-lite"/>
    </source>
</evidence>
<gene>
    <name evidence="2" type="ORF">PUN28_016613</name>
</gene>
<accession>A0AAW2EMW8</accession>
<dbReference type="AlphaFoldDB" id="A0AAW2EMW8"/>
<reference evidence="2 3" key="1">
    <citation type="submission" date="2023-03" db="EMBL/GenBank/DDBJ databases">
        <title>High recombination rates correlate with genetic variation in Cardiocondyla obscurior ants.</title>
        <authorList>
            <person name="Errbii M."/>
        </authorList>
    </citation>
    <scope>NUCLEOTIDE SEQUENCE [LARGE SCALE GENOMIC DNA]</scope>
    <source>
        <strain evidence="2">Alpha-2009</strain>
        <tissue evidence="2">Whole body</tissue>
    </source>
</reference>
<dbReference type="EMBL" id="JADYXP020000019">
    <property type="protein sequence ID" value="KAL0105081.1"/>
    <property type="molecule type" value="Genomic_DNA"/>
</dbReference>
<name>A0AAW2EMW8_9HYME</name>
<sequence length="82" mass="8994">MQKKKKKNPHHVHQIQIRRRYCYAPRVARAEIVCLPKSAGHPAGFDSIAAPCFKATTDAGSKLHPATAPPKTLRNLPTSAPD</sequence>
<comment type="caution">
    <text evidence="2">The sequence shown here is derived from an EMBL/GenBank/DDBJ whole genome shotgun (WGS) entry which is preliminary data.</text>
</comment>
<keyword evidence="3" id="KW-1185">Reference proteome</keyword>
<organism evidence="2 3">
    <name type="scientific">Cardiocondyla obscurior</name>
    <dbReference type="NCBI Taxonomy" id="286306"/>
    <lineage>
        <taxon>Eukaryota</taxon>
        <taxon>Metazoa</taxon>
        <taxon>Ecdysozoa</taxon>
        <taxon>Arthropoda</taxon>
        <taxon>Hexapoda</taxon>
        <taxon>Insecta</taxon>
        <taxon>Pterygota</taxon>
        <taxon>Neoptera</taxon>
        <taxon>Endopterygota</taxon>
        <taxon>Hymenoptera</taxon>
        <taxon>Apocrita</taxon>
        <taxon>Aculeata</taxon>
        <taxon>Formicoidea</taxon>
        <taxon>Formicidae</taxon>
        <taxon>Myrmicinae</taxon>
        <taxon>Cardiocondyla</taxon>
    </lineage>
</organism>
<dbReference type="Proteomes" id="UP001430953">
    <property type="component" value="Unassembled WGS sequence"/>
</dbReference>